<dbReference type="Proteomes" id="UP000639403">
    <property type="component" value="Unassembled WGS sequence"/>
</dbReference>
<reference evidence="2" key="2">
    <citation type="journal article" name="Front. Microbiol.">
        <title>Degradative Capacity of Two Strains of Rhodonia placenta: From Phenotype to Genotype.</title>
        <authorList>
            <person name="Kolle M."/>
            <person name="Horta M.A.C."/>
            <person name="Nowrousian M."/>
            <person name="Ohm R.A."/>
            <person name="Benz J.P."/>
            <person name="Pilgard A."/>
        </authorList>
    </citation>
    <scope>NUCLEOTIDE SEQUENCE</scope>
    <source>
        <strain evidence="2">FPRL280</strain>
    </source>
</reference>
<sequence>MSACAIVYAAHSMPALPGVLAVANSGVRAAGREASRSVCVGESGDGPAIAAPGAEDEPCPWEIGNGGKRLRYPRSGQVGKIRVQKRAGAPSHRLSGFGWSGVGGGRDRDPALGEGRIRIAVNGREVVERCAEGKLVKREKGEMECMERRREEKEKEKECADGSYWQARDPRAMHYGPGGCARIQHEKTKEIPGAGARAQLRRMQYGHRGGFSGEQRMLGHIHHRLRTISRAVATARRSGVRWGSSDAVP</sequence>
<gene>
    <name evidence="2" type="ORF">IEO21_05577</name>
</gene>
<evidence type="ECO:0000313" key="3">
    <source>
        <dbReference type="Proteomes" id="UP000639403"/>
    </source>
</evidence>
<proteinExistence type="predicted"/>
<name>A0A8H7P252_9APHY</name>
<dbReference type="AlphaFoldDB" id="A0A8H7P252"/>
<comment type="caution">
    <text evidence="2">The sequence shown here is derived from an EMBL/GenBank/DDBJ whole genome shotgun (WGS) entry which is preliminary data.</text>
</comment>
<evidence type="ECO:0000313" key="2">
    <source>
        <dbReference type="EMBL" id="KAF9813470.1"/>
    </source>
</evidence>
<keyword evidence="1" id="KW-0175">Coiled coil</keyword>
<protein>
    <submittedName>
        <fullName evidence="2">Uncharacterized protein</fullName>
    </submittedName>
</protein>
<reference evidence="2" key="1">
    <citation type="submission" date="2020-11" db="EMBL/GenBank/DDBJ databases">
        <authorList>
            <person name="Koelle M."/>
            <person name="Horta M.A.C."/>
            <person name="Nowrousian M."/>
            <person name="Ohm R.A."/>
            <person name="Benz P."/>
            <person name="Pilgard A."/>
        </authorList>
    </citation>
    <scope>NUCLEOTIDE SEQUENCE</scope>
    <source>
        <strain evidence="2">FPRL280</strain>
    </source>
</reference>
<feature type="coiled-coil region" evidence="1">
    <location>
        <begin position="136"/>
        <end position="163"/>
    </location>
</feature>
<evidence type="ECO:0000256" key="1">
    <source>
        <dbReference type="SAM" id="Coils"/>
    </source>
</evidence>
<accession>A0A8H7P252</accession>
<dbReference type="EMBL" id="JADOXO010000104">
    <property type="protein sequence ID" value="KAF9813470.1"/>
    <property type="molecule type" value="Genomic_DNA"/>
</dbReference>
<organism evidence="2 3">
    <name type="scientific">Rhodonia placenta</name>
    <dbReference type="NCBI Taxonomy" id="104341"/>
    <lineage>
        <taxon>Eukaryota</taxon>
        <taxon>Fungi</taxon>
        <taxon>Dikarya</taxon>
        <taxon>Basidiomycota</taxon>
        <taxon>Agaricomycotina</taxon>
        <taxon>Agaricomycetes</taxon>
        <taxon>Polyporales</taxon>
        <taxon>Adustoporiaceae</taxon>
        <taxon>Rhodonia</taxon>
    </lineage>
</organism>